<name>A0ABP8HWI7_9BURK</name>
<dbReference type="EMBL" id="BAABGJ010000032">
    <property type="protein sequence ID" value="GAA4346155.1"/>
    <property type="molecule type" value="Genomic_DNA"/>
</dbReference>
<proteinExistence type="predicted"/>
<protein>
    <submittedName>
        <fullName evidence="1">Uncharacterized protein</fullName>
    </submittedName>
</protein>
<gene>
    <name evidence="1" type="ORF">GCM10023165_30740</name>
</gene>
<keyword evidence="2" id="KW-1185">Reference proteome</keyword>
<comment type="caution">
    <text evidence="1">The sequence shown here is derived from an EMBL/GenBank/DDBJ whole genome shotgun (WGS) entry which is preliminary data.</text>
</comment>
<sequence length="84" mass="9285">MPAGTVTQLELVELLHKGSLIEIVIAEVEPARYQMHLVVVWHFGRSILAGSSGQPRTFRSLDTLRLHLKTLGIGSTLVRLELLA</sequence>
<evidence type="ECO:0000313" key="2">
    <source>
        <dbReference type="Proteomes" id="UP001500975"/>
    </source>
</evidence>
<reference evidence="2" key="1">
    <citation type="journal article" date="2019" name="Int. J. Syst. Evol. Microbiol.">
        <title>The Global Catalogue of Microorganisms (GCM) 10K type strain sequencing project: providing services to taxonomists for standard genome sequencing and annotation.</title>
        <authorList>
            <consortium name="The Broad Institute Genomics Platform"/>
            <consortium name="The Broad Institute Genome Sequencing Center for Infectious Disease"/>
            <person name="Wu L."/>
            <person name="Ma J."/>
        </authorList>
    </citation>
    <scope>NUCLEOTIDE SEQUENCE [LARGE SCALE GENOMIC DNA]</scope>
    <source>
        <strain evidence="2">JCM 17804</strain>
    </source>
</reference>
<evidence type="ECO:0000313" key="1">
    <source>
        <dbReference type="EMBL" id="GAA4346155.1"/>
    </source>
</evidence>
<accession>A0ABP8HWI7</accession>
<dbReference type="Proteomes" id="UP001500975">
    <property type="component" value="Unassembled WGS sequence"/>
</dbReference>
<organism evidence="1 2">
    <name type="scientific">Variovorax defluvii</name>
    <dbReference type="NCBI Taxonomy" id="913761"/>
    <lineage>
        <taxon>Bacteria</taxon>
        <taxon>Pseudomonadati</taxon>
        <taxon>Pseudomonadota</taxon>
        <taxon>Betaproteobacteria</taxon>
        <taxon>Burkholderiales</taxon>
        <taxon>Comamonadaceae</taxon>
        <taxon>Variovorax</taxon>
    </lineage>
</organism>